<organism evidence="2 3">
    <name type="scientific">Thiomicrorhabdus sediminis</name>
    <dbReference type="NCBI Taxonomy" id="2580412"/>
    <lineage>
        <taxon>Bacteria</taxon>
        <taxon>Pseudomonadati</taxon>
        <taxon>Pseudomonadota</taxon>
        <taxon>Gammaproteobacteria</taxon>
        <taxon>Thiotrichales</taxon>
        <taxon>Piscirickettsiaceae</taxon>
        <taxon>Thiomicrorhabdus</taxon>
    </lineage>
</organism>
<reference evidence="2 3" key="1">
    <citation type="submission" date="2019-05" db="EMBL/GenBank/DDBJ databases">
        <title>Thiomicrorhabdus sediminis sp. nov, a novel sulfur-oxidizing bacterium isolated from coastal sediment.</title>
        <authorList>
            <person name="Liu X."/>
        </authorList>
    </citation>
    <scope>NUCLEOTIDE SEQUENCE [LARGE SCALE GENOMIC DNA]</scope>
    <source>
        <strain evidence="2 3">G1</strain>
    </source>
</reference>
<accession>A0A4P9K7Y5</accession>
<feature type="signal peptide" evidence="1">
    <location>
        <begin position="1"/>
        <end position="23"/>
    </location>
</feature>
<evidence type="ECO:0000313" key="2">
    <source>
        <dbReference type="EMBL" id="QCU91051.1"/>
    </source>
</evidence>
<evidence type="ECO:0008006" key="4">
    <source>
        <dbReference type="Google" id="ProtNLM"/>
    </source>
</evidence>
<evidence type="ECO:0000313" key="3">
    <source>
        <dbReference type="Proteomes" id="UP000304864"/>
    </source>
</evidence>
<dbReference type="EMBL" id="CP040602">
    <property type="protein sequence ID" value="QCU91051.1"/>
    <property type="molecule type" value="Genomic_DNA"/>
</dbReference>
<protein>
    <recommendedName>
        <fullName evidence="4">DUF2846 domain-containing protein</fullName>
    </recommendedName>
</protein>
<evidence type="ECO:0000256" key="1">
    <source>
        <dbReference type="SAM" id="SignalP"/>
    </source>
</evidence>
<dbReference type="Proteomes" id="UP000304864">
    <property type="component" value="Chromosome"/>
</dbReference>
<keyword evidence="1" id="KW-0732">Signal</keyword>
<dbReference type="OrthoDB" id="5615280at2"/>
<dbReference type="AlphaFoldDB" id="A0A4P9K7Y5"/>
<sequence length="207" mass="23113">MQNVSVKTLFFVLTLFGLSLLSACSSQPIKQYSGIYLGDYLVLKRSLNIQPGSARVFIQNGQISSKGFNRYDQHCRIEVKQLSEQMQIVPPGRYRIDSIHIDEEQIAANNNLNLALNTHFGIFTDFHGVGGYMGIGIGADPFYRTETMDMVHLYLSNPNYANILRLTCAGSLSDGNIMDAPHSYRPDLASINQILGYIGYIETHQGK</sequence>
<gene>
    <name evidence="2" type="ORF">FE785_10685</name>
</gene>
<name>A0A4P9K7Y5_9GAMM</name>
<dbReference type="PROSITE" id="PS51257">
    <property type="entry name" value="PROKAR_LIPOPROTEIN"/>
    <property type="match status" value="1"/>
</dbReference>
<dbReference type="KEGG" id="thig:FE785_10685"/>
<keyword evidence="3" id="KW-1185">Reference proteome</keyword>
<feature type="chain" id="PRO_5020232330" description="DUF2846 domain-containing protein" evidence="1">
    <location>
        <begin position="24"/>
        <end position="207"/>
    </location>
</feature>
<dbReference type="RefSeq" id="WP_138565724.1">
    <property type="nucleotide sequence ID" value="NZ_CP040602.1"/>
</dbReference>
<proteinExistence type="predicted"/>